<sequence>MRYRCTSPTAEESVSEILPRVAGWLTPTQAAILSELASRIPAGTHIVEFGSFLGRSTLSLLSGAAEGVALYAVDPYAGDEVGPRPGRAAHSGADPETTHLEFHRNLGLAGAEGRVTHLRIRSEQTPDDVLEAAGLVFVDGSHRFRDAAQDLRRVCGRLPPGGWLAVHDAFYSVGVTLAITTVLLRRPDFTYRGRSGSLAVYRRTGPGPDGGGARPSRGNRLRQVAELPTLGGVCVRKAGLLIAAACSAGDIDARWPH</sequence>
<evidence type="ECO:0008006" key="3">
    <source>
        <dbReference type="Google" id="ProtNLM"/>
    </source>
</evidence>
<evidence type="ECO:0000313" key="1">
    <source>
        <dbReference type="EMBL" id="GGV03515.1"/>
    </source>
</evidence>
<proteinExistence type="predicted"/>
<dbReference type="Proteomes" id="UP000618795">
    <property type="component" value="Unassembled WGS sequence"/>
</dbReference>
<organism evidence="1 2">
    <name type="scientific">Streptomyces filipinensis</name>
    <dbReference type="NCBI Taxonomy" id="66887"/>
    <lineage>
        <taxon>Bacteria</taxon>
        <taxon>Bacillati</taxon>
        <taxon>Actinomycetota</taxon>
        <taxon>Actinomycetes</taxon>
        <taxon>Kitasatosporales</taxon>
        <taxon>Streptomycetaceae</taxon>
        <taxon>Streptomyces</taxon>
    </lineage>
</organism>
<comment type="caution">
    <text evidence="1">The sequence shown here is derived from an EMBL/GenBank/DDBJ whole genome shotgun (WGS) entry which is preliminary data.</text>
</comment>
<accession>A0A918IE05</accession>
<dbReference type="SUPFAM" id="SSF53335">
    <property type="entry name" value="S-adenosyl-L-methionine-dependent methyltransferases"/>
    <property type="match status" value="1"/>
</dbReference>
<dbReference type="Gene3D" id="3.40.50.150">
    <property type="entry name" value="Vaccinia Virus protein VP39"/>
    <property type="match status" value="1"/>
</dbReference>
<dbReference type="InterPro" id="IPR029063">
    <property type="entry name" value="SAM-dependent_MTases_sf"/>
</dbReference>
<dbReference type="AlphaFoldDB" id="A0A918IE05"/>
<dbReference type="EMBL" id="BMTD01000010">
    <property type="protein sequence ID" value="GGV03515.1"/>
    <property type="molecule type" value="Genomic_DNA"/>
</dbReference>
<reference evidence="1" key="2">
    <citation type="submission" date="2020-09" db="EMBL/GenBank/DDBJ databases">
        <authorList>
            <person name="Sun Q."/>
            <person name="Ohkuma M."/>
        </authorList>
    </citation>
    <scope>NUCLEOTIDE SEQUENCE</scope>
    <source>
        <strain evidence="1">JCM 4369</strain>
    </source>
</reference>
<reference evidence="1" key="1">
    <citation type="journal article" date="2014" name="Int. J. Syst. Evol. Microbiol.">
        <title>Complete genome sequence of Corynebacterium casei LMG S-19264T (=DSM 44701T), isolated from a smear-ripened cheese.</title>
        <authorList>
            <consortium name="US DOE Joint Genome Institute (JGI-PGF)"/>
            <person name="Walter F."/>
            <person name="Albersmeier A."/>
            <person name="Kalinowski J."/>
            <person name="Ruckert C."/>
        </authorList>
    </citation>
    <scope>NUCLEOTIDE SEQUENCE</scope>
    <source>
        <strain evidence="1">JCM 4369</strain>
    </source>
</reference>
<protein>
    <recommendedName>
        <fullName evidence="3">Class I SAM-dependent methyltransferase</fullName>
    </recommendedName>
</protein>
<dbReference type="Pfam" id="PF13578">
    <property type="entry name" value="Methyltransf_24"/>
    <property type="match status" value="1"/>
</dbReference>
<gene>
    <name evidence="1" type="ORF">GCM10010260_45330</name>
</gene>
<keyword evidence="2" id="KW-1185">Reference proteome</keyword>
<dbReference type="RefSeq" id="WP_229854276.1">
    <property type="nucleotide sequence ID" value="NZ_BMTD01000010.1"/>
</dbReference>
<name>A0A918IE05_9ACTN</name>
<evidence type="ECO:0000313" key="2">
    <source>
        <dbReference type="Proteomes" id="UP000618795"/>
    </source>
</evidence>